<evidence type="ECO:0000313" key="2">
    <source>
        <dbReference type="EMBL" id="OGK05711.1"/>
    </source>
</evidence>
<evidence type="ECO:0000313" key="3">
    <source>
        <dbReference type="Proteomes" id="UP000179243"/>
    </source>
</evidence>
<organism evidence="2 3">
    <name type="scientific">Candidatus Raymondbacteria bacterium RIFOXYD12_FULL_49_13</name>
    <dbReference type="NCBI Taxonomy" id="1817890"/>
    <lineage>
        <taxon>Bacteria</taxon>
        <taxon>Raymondiibacteriota</taxon>
    </lineage>
</organism>
<gene>
    <name evidence="2" type="ORF">A2519_03940</name>
</gene>
<dbReference type="EMBL" id="MFYX01000050">
    <property type="protein sequence ID" value="OGK05711.1"/>
    <property type="molecule type" value="Genomic_DNA"/>
</dbReference>
<name>A0A1F7FGI5_UNCRA</name>
<keyword evidence="1" id="KW-1133">Transmembrane helix</keyword>
<dbReference type="AlphaFoldDB" id="A0A1F7FGI5"/>
<sequence>MFIQTMFALNCIAALTLGIALKMHASTEIFQASMLFITIFITSSAYFLYVYHIKSGTHSKKGLL</sequence>
<proteinExistence type="predicted"/>
<dbReference type="Proteomes" id="UP000179243">
    <property type="component" value="Unassembled WGS sequence"/>
</dbReference>
<feature type="transmembrane region" description="Helical" evidence="1">
    <location>
        <begin position="30"/>
        <end position="51"/>
    </location>
</feature>
<accession>A0A1F7FGI5</accession>
<reference evidence="2 3" key="1">
    <citation type="journal article" date="2016" name="Nat. Commun.">
        <title>Thousands of microbial genomes shed light on interconnected biogeochemical processes in an aquifer system.</title>
        <authorList>
            <person name="Anantharaman K."/>
            <person name="Brown C.T."/>
            <person name="Hug L.A."/>
            <person name="Sharon I."/>
            <person name="Castelle C.J."/>
            <person name="Probst A.J."/>
            <person name="Thomas B.C."/>
            <person name="Singh A."/>
            <person name="Wilkins M.J."/>
            <person name="Karaoz U."/>
            <person name="Brodie E.L."/>
            <person name="Williams K.H."/>
            <person name="Hubbard S.S."/>
            <person name="Banfield J.F."/>
        </authorList>
    </citation>
    <scope>NUCLEOTIDE SEQUENCE [LARGE SCALE GENOMIC DNA]</scope>
</reference>
<protein>
    <submittedName>
        <fullName evidence="2">Uncharacterized protein</fullName>
    </submittedName>
</protein>
<keyword evidence="1" id="KW-0812">Transmembrane</keyword>
<keyword evidence="1" id="KW-0472">Membrane</keyword>
<comment type="caution">
    <text evidence="2">The sequence shown here is derived from an EMBL/GenBank/DDBJ whole genome shotgun (WGS) entry which is preliminary data.</text>
</comment>
<evidence type="ECO:0000256" key="1">
    <source>
        <dbReference type="SAM" id="Phobius"/>
    </source>
</evidence>